<dbReference type="EMBL" id="JXTC01000148">
    <property type="protein sequence ID" value="PON85375.1"/>
    <property type="molecule type" value="Genomic_DNA"/>
</dbReference>
<comment type="caution">
    <text evidence="1">The sequence shown here is derived from an EMBL/GenBank/DDBJ whole genome shotgun (WGS) entry which is preliminary data.</text>
</comment>
<dbReference type="PANTHER" id="PTHR48221:SF2">
    <property type="entry name" value="ACYL-COA SYNTHETASE FAMILY PROTEIN"/>
    <property type="match status" value="1"/>
</dbReference>
<name>A0A2P5EIM5_TREOI</name>
<dbReference type="AlphaFoldDB" id="A0A2P5EIM5"/>
<keyword evidence="2" id="KW-1185">Reference proteome</keyword>
<gene>
    <name evidence="1" type="ORF">TorRG33x02_187850</name>
</gene>
<accession>A0A2P5EIM5</accession>
<dbReference type="Proteomes" id="UP000237000">
    <property type="component" value="Unassembled WGS sequence"/>
</dbReference>
<protein>
    <submittedName>
        <fullName evidence="1">Uncharacterized protein</fullName>
    </submittedName>
</protein>
<sequence>MKTVGMSTITVIPPNTYFQVCMHSRALAINFPNWFYFASALLFSDKSFQDNIYSKSELEASKIGYEEPPSSAAATYIAWILNPVGNFHQDLLADLLVKISKPMSFKQLDSDSPEKKTTSDRKMLKKFKICNKEYNTHPEQYDCQTVALWLKELKSVYVTYWSKTAQSSASSDTKASCDLSMQKNTLLRRIPLGILLGCLNYLDEGVCELLLHYATTDGISQSRAIESSSLKKMKCDNEGNKDIIAQIGEYTKEEAIAGACLVFSLTDTVESMYASSLFKTEEAGVNFICQVKMSIGKYLIKCIERLIQLKIYEDGNQLVVDLCERLNQWRHQGQRVLDIHKVLDYLVDVLSHNLSSFLGDL</sequence>
<evidence type="ECO:0000313" key="1">
    <source>
        <dbReference type="EMBL" id="PON85375.1"/>
    </source>
</evidence>
<evidence type="ECO:0000313" key="2">
    <source>
        <dbReference type="Proteomes" id="UP000237000"/>
    </source>
</evidence>
<organism evidence="1 2">
    <name type="scientific">Trema orientale</name>
    <name type="common">Charcoal tree</name>
    <name type="synonym">Celtis orientalis</name>
    <dbReference type="NCBI Taxonomy" id="63057"/>
    <lineage>
        <taxon>Eukaryota</taxon>
        <taxon>Viridiplantae</taxon>
        <taxon>Streptophyta</taxon>
        <taxon>Embryophyta</taxon>
        <taxon>Tracheophyta</taxon>
        <taxon>Spermatophyta</taxon>
        <taxon>Magnoliopsida</taxon>
        <taxon>eudicotyledons</taxon>
        <taxon>Gunneridae</taxon>
        <taxon>Pentapetalae</taxon>
        <taxon>rosids</taxon>
        <taxon>fabids</taxon>
        <taxon>Rosales</taxon>
        <taxon>Cannabaceae</taxon>
        <taxon>Trema</taxon>
    </lineage>
</organism>
<proteinExistence type="predicted"/>
<dbReference type="PANTHER" id="PTHR48221">
    <property type="entry name" value="ACYL-COA SYNTHETASE FAMILY PROTEIN"/>
    <property type="match status" value="1"/>
</dbReference>
<dbReference type="InParanoid" id="A0A2P5EIM5"/>
<reference evidence="2" key="1">
    <citation type="submission" date="2016-06" db="EMBL/GenBank/DDBJ databases">
        <title>Parallel loss of symbiosis genes in relatives of nitrogen-fixing non-legume Parasponia.</title>
        <authorList>
            <person name="Van Velzen R."/>
            <person name="Holmer R."/>
            <person name="Bu F."/>
            <person name="Rutten L."/>
            <person name="Van Zeijl A."/>
            <person name="Liu W."/>
            <person name="Santuari L."/>
            <person name="Cao Q."/>
            <person name="Sharma T."/>
            <person name="Shen D."/>
            <person name="Roswanjaya Y."/>
            <person name="Wardhani T."/>
            <person name="Kalhor M.S."/>
            <person name="Jansen J."/>
            <person name="Van den Hoogen J."/>
            <person name="Gungor B."/>
            <person name="Hartog M."/>
            <person name="Hontelez J."/>
            <person name="Verver J."/>
            <person name="Yang W.-C."/>
            <person name="Schijlen E."/>
            <person name="Repin R."/>
            <person name="Schilthuizen M."/>
            <person name="Schranz E."/>
            <person name="Heidstra R."/>
            <person name="Miyata K."/>
            <person name="Fedorova E."/>
            <person name="Kohlen W."/>
            <person name="Bisseling T."/>
            <person name="Smit S."/>
            <person name="Geurts R."/>
        </authorList>
    </citation>
    <scope>NUCLEOTIDE SEQUENCE [LARGE SCALE GENOMIC DNA]</scope>
    <source>
        <strain evidence="2">cv. RG33-2</strain>
    </source>
</reference>
<dbReference type="OrthoDB" id="1917939at2759"/>